<organism evidence="2 3">
    <name type="scientific">Streptomyces katrae</name>
    <dbReference type="NCBI Taxonomy" id="68223"/>
    <lineage>
        <taxon>Bacteria</taxon>
        <taxon>Bacillati</taxon>
        <taxon>Actinomycetota</taxon>
        <taxon>Actinomycetes</taxon>
        <taxon>Kitasatosporales</taxon>
        <taxon>Streptomycetaceae</taxon>
        <taxon>Streptomyces</taxon>
    </lineage>
</organism>
<dbReference type="Gene3D" id="3.40.50.300">
    <property type="entry name" value="P-loop containing nucleotide triphosphate hydrolases"/>
    <property type="match status" value="1"/>
</dbReference>
<gene>
    <name evidence="2" type="ORF">QEZ40_004380</name>
</gene>
<evidence type="ECO:0008006" key="4">
    <source>
        <dbReference type="Google" id="ProtNLM"/>
    </source>
</evidence>
<dbReference type="EMBL" id="JASITI010000004">
    <property type="protein sequence ID" value="MDK9494947.1"/>
    <property type="molecule type" value="Genomic_DNA"/>
</dbReference>
<dbReference type="PANTHER" id="PTHR47691">
    <property type="entry name" value="REGULATOR-RELATED"/>
    <property type="match status" value="1"/>
</dbReference>
<evidence type="ECO:0000313" key="2">
    <source>
        <dbReference type="EMBL" id="MDK9494947.1"/>
    </source>
</evidence>
<feature type="compositionally biased region" description="Basic and acidic residues" evidence="1">
    <location>
        <begin position="152"/>
        <end position="162"/>
    </location>
</feature>
<proteinExistence type="predicted"/>
<dbReference type="Proteomes" id="UP001223390">
    <property type="component" value="Unassembled WGS sequence"/>
</dbReference>
<reference evidence="2 3" key="1">
    <citation type="submission" date="2023-05" db="EMBL/GenBank/DDBJ databases">
        <title>Sequencing and Assembly of Streptomyces sp. NP73.</title>
        <authorList>
            <person name="Konwar A.N."/>
            <person name="Saikia K."/>
            <person name="Thakur D."/>
        </authorList>
    </citation>
    <scope>NUCLEOTIDE SEQUENCE [LARGE SCALE GENOMIC DNA]</scope>
    <source>
        <strain evidence="2 3">NP73</strain>
    </source>
</reference>
<protein>
    <recommendedName>
        <fullName evidence="4">AAA+ ATPase domain-containing protein</fullName>
    </recommendedName>
</protein>
<evidence type="ECO:0000313" key="3">
    <source>
        <dbReference type="Proteomes" id="UP001223390"/>
    </source>
</evidence>
<sequence length="678" mass="71609">MGDPGSNLRHAVPAEPSSFVGRERELARTAALLSTERLVSLVGPAGIGKTRLAARTARALVQDEGAEVVWAGLAGLSAPRGTLARELERRLEGRRALLVLDGCERLGERAGVLAGRLLARLPQVRILATSQRTLGFHAGAEVFVGPLPLPPEPHDPASRRPAPDLADGPGADPSGTAGADGCAGAAEVSGYASVRLYAQRARAADPSFELTDHNAAAVAALCRALDGIPAALELAAGRAGRYSPAEALHRLTADPLGFLAGEEGRSGGADALRAHRLSSPGERLLWTRLSVFAGSFDEAAVAQVCGFGDLGPEDAAETLRRLAPALLAEPGEPGRYRLPLSVRAYEARRLAHAPAAEAALAERRHHERCRVIAERAAWLWRSGAQPQARALALRELPELRRAMDPLSEAGPAGALEVAVSLWFLWSACGLEAEGRRHLERALALHPQPRPARALCLAAWLAAAFGRAGAADPLLVEAWTAAVLEGEDAALAYLAHARGTAALWQDRPGEAADEFRDALGQLPPEPEFGPGREALRAALAMALAYTDPASVPVGDDGQDAPADLWARSWSDYAHALVQRREHRPALARTRLVAALEIQLALGDRLGQALSAELLAELEAGLGHYEESAKLLGAVAASRPASACTPRAERTLRARMTPEAFRAAYAEGSRSTLRDLLPEL</sequence>
<accession>A0ABT7GMY8</accession>
<dbReference type="InterPro" id="IPR027417">
    <property type="entry name" value="P-loop_NTPase"/>
</dbReference>
<name>A0ABT7GMY8_9ACTN</name>
<dbReference type="SUPFAM" id="SSF52540">
    <property type="entry name" value="P-loop containing nucleoside triphosphate hydrolases"/>
    <property type="match status" value="1"/>
</dbReference>
<comment type="caution">
    <text evidence="2">The sequence shown here is derived from an EMBL/GenBank/DDBJ whole genome shotgun (WGS) entry which is preliminary data.</text>
</comment>
<keyword evidence="3" id="KW-1185">Reference proteome</keyword>
<feature type="region of interest" description="Disordered" evidence="1">
    <location>
        <begin position="147"/>
        <end position="182"/>
    </location>
</feature>
<dbReference type="RefSeq" id="WP_285340674.1">
    <property type="nucleotide sequence ID" value="NZ_JASITI010000004.1"/>
</dbReference>
<dbReference type="PANTHER" id="PTHR47691:SF3">
    <property type="entry name" value="HTH-TYPE TRANSCRIPTIONAL REGULATOR RV0890C-RELATED"/>
    <property type="match status" value="1"/>
</dbReference>
<evidence type="ECO:0000256" key="1">
    <source>
        <dbReference type="SAM" id="MobiDB-lite"/>
    </source>
</evidence>